<dbReference type="Proteomes" id="UP000199225">
    <property type="component" value="Unassembled WGS sequence"/>
</dbReference>
<dbReference type="STRING" id="86666.SAMN04490247_0434"/>
<name>A0A1G8Q6Y7_9BACI</name>
<evidence type="ECO:0000313" key="1">
    <source>
        <dbReference type="EMBL" id="SDJ00524.1"/>
    </source>
</evidence>
<organism evidence="1 2">
    <name type="scientific">Salimicrobium halophilum</name>
    <dbReference type="NCBI Taxonomy" id="86666"/>
    <lineage>
        <taxon>Bacteria</taxon>
        <taxon>Bacillati</taxon>
        <taxon>Bacillota</taxon>
        <taxon>Bacilli</taxon>
        <taxon>Bacillales</taxon>
        <taxon>Bacillaceae</taxon>
        <taxon>Salimicrobium</taxon>
    </lineage>
</organism>
<keyword evidence="2" id="KW-1185">Reference proteome</keyword>
<dbReference type="EMBL" id="FNEV01000001">
    <property type="protein sequence ID" value="SDJ00524.1"/>
    <property type="molecule type" value="Genomic_DNA"/>
</dbReference>
<evidence type="ECO:0000313" key="2">
    <source>
        <dbReference type="Proteomes" id="UP000199225"/>
    </source>
</evidence>
<gene>
    <name evidence="1" type="ORF">SAMN04490247_0434</name>
</gene>
<protein>
    <submittedName>
        <fullName evidence="1">Uncharacterized protein</fullName>
    </submittedName>
</protein>
<sequence>MLFLSTLDRGSILTSFIGKHKMDMYHSIYFTYDFDTKRNDETFSNGKTKDGLLKHEEVKLWVLYPRSSSSCLP</sequence>
<accession>A0A1G8Q6Y7</accession>
<dbReference type="AlphaFoldDB" id="A0A1G8Q6Y7"/>
<reference evidence="2" key="1">
    <citation type="submission" date="2016-10" db="EMBL/GenBank/DDBJ databases">
        <authorList>
            <person name="Varghese N."/>
            <person name="Submissions S."/>
        </authorList>
    </citation>
    <scope>NUCLEOTIDE SEQUENCE [LARGE SCALE GENOMIC DNA]</scope>
    <source>
        <strain evidence="2">DSM 4771</strain>
    </source>
</reference>
<proteinExistence type="predicted"/>